<protein>
    <recommendedName>
        <fullName evidence="4">60S ribosomal protein L13</fullName>
    </recommendedName>
</protein>
<feature type="region of interest" description="Disordered" evidence="5">
    <location>
        <begin position="174"/>
        <end position="219"/>
    </location>
</feature>
<dbReference type="HAMAP" id="MF_00499">
    <property type="entry name" value="Ribosomal_eL13"/>
    <property type="match status" value="1"/>
</dbReference>
<evidence type="ECO:0000313" key="6">
    <source>
        <dbReference type="EMBL" id="MDI1486061.1"/>
    </source>
</evidence>
<dbReference type="GO" id="GO:0022625">
    <property type="term" value="C:cytosolic large ribosomal subunit"/>
    <property type="evidence" value="ECO:0007669"/>
    <property type="project" value="TreeGrafter"/>
</dbReference>
<dbReference type="PROSITE" id="PS01104">
    <property type="entry name" value="RIBOSOMAL_L13E"/>
    <property type="match status" value="1"/>
</dbReference>
<evidence type="ECO:0000256" key="5">
    <source>
        <dbReference type="SAM" id="MobiDB-lite"/>
    </source>
</evidence>
<dbReference type="EMBL" id="JAPUFD010000002">
    <property type="protein sequence ID" value="MDI1486061.1"/>
    <property type="molecule type" value="Genomic_DNA"/>
</dbReference>
<evidence type="ECO:0000256" key="1">
    <source>
        <dbReference type="ARBA" id="ARBA00005640"/>
    </source>
</evidence>
<feature type="region of interest" description="Disordered" evidence="5">
    <location>
        <begin position="1"/>
        <end position="20"/>
    </location>
</feature>
<evidence type="ECO:0000256" key="3">
    <source>
        <dbReference type="ARBA" id="ARBA00023274"/>
    </source>
</evidence>
<dbReference type="Pfam" id="PF01294">
    <property type="entry name" value="Ribosomal_L13e"/>
    <property type="match status" value="1"/>
</dbReference>
<keyword evidence="3 4" id="KW-0687">Ribonucleoprotein</keyword>
<comment type="caution">
    <text evidence="6">The sequence shown here is derived from an EMBL/GenBank/DDBJ whole genome shotgun (WGS) entry which is preliminary data.</text>
</comment>
<dbReference type="InterPro" id="IPR018256">
    <property type="entry name" value="Ribosomal_eL13_CS"/>
</dbReference>
<name>A0AA43TP18_9LECA</name>
<keyword evidence="2 4" id="KW-0689">Ribosomal protein</keyword>
<dbReference type="GO" id="GO:0006412">
    <property type="term" value="P:translation"/>
    <property type="evidence" value="ECO:0007669"/>
    <property type="project" value="InterPro"/>
</dbReference>
<reference evidence="6" key="1">
    <citation type="journal article" date="2023" name="Genome Biol. Evol.">
        <title>First Whole Genome Sequence and Flow Cytometry Genome Size Data for the Lichen-Forming Fungus Ramalina farinacea (Ascomycota).</title>
        <authorList>
            <person name="Llewellyn T."/>
            <person name="Mian S."/>
            <person name="Hill R."/>
            <person name="Leitch I.J."/>
            <person name="Gaya E."/>
        </authorList>
    </citation>
    <scope>NUCLEOTIDE SEQUENCE</scope>
    <source>
        <strain evidence="6">LIQ254RAFAR</strain>
    </source>
</reference>
<dbReference type="Proteomes" id="UP001161017">
    <property type="component" value="Unassembled WGS sequence"/>
</dbReference>
<dbReference type="PANTHER" id="PTHR11722:SF0">
    <property type="entry name" value="LARGE RIBOSOMAL SUBUNIT PROTEIN EL13"/>
    <property type="match status" value="1"/>
</dbReference>
<gene>
    <name evidence="6" type="primary">rpl13</name>
    <name evidence="6" type="ORF">OHK93_004251</name>
</gene>
<evidence type="ECO:0000256" key="4">
    <source>
        <dbReference type="RuleBase" id="RU000572"/>
    </source>
</evidence>
<proteinExistence type="inferred from homology"/>
<comment type="similarity">
    <text evidence="1 4">Belongs to the eukaryotic ribosomal protein eL13 family.</text>
</comment>
<evidence type="ECO:0000313" key="7">
    <source>
        <dbReference type="Proteomes" id="UP001161017"/>
    </source>
</evidence>
<keyword evidence="7" id="KW-1185">Reference proteome</keyword>
<accession>A0AA43TP18</accession>
<dbReference type="GO" id="GO:0003735">
    <property type="term" value="F:structural constituent of ribosome"/>
    <property type="evidence" value="ECO:0007669"/>
    <property type="project" value="InterPro"/>
</dbReference>
<organism evidence="6 7">
    <name type="scientific">Ramalina farinacea</name>
    <dbReference type="NCBI Taxonomy" id="258253"/>
    <lineage>
        <taxon>Eukaryota</taxon>
        <taxon>Fungi</taxon>
        <taxon>Dikarya</taxon>
        <taxon>Ascomycota</taxon>
        <taxon>Pezizomycotina</taxon>
        <taxon>Lecanoromycetes</taxon>
        <taxon>OSLEUM clade</taxon>
        <taxon>Lecanoromycetidae</taxon>
        <taxon>Lecanorales</taxon>
        <taxon>Lecanorineae</taxon>
        <taxon>Ramalinaceae</taxon>
        <taxon>Ramalina</taxon>
    </lineage>
</organism>
<evidence type="ECO:0000256" key="2">
    <source>
        <dbReference type="ARBA" id="ARBA00022980"/>
    </source>
</evidence>
<dbReference type="InterPro" id="IPR001380">
    <property type="entry name" value="Ribosomal_eL13"/>
</dbReference>
<dbReference type="PANTHER" id="PTHR11722">
    <property type="entry name" value="60S RIBOSOMAL PROTEIN L13"/>
    <property type="match status" value="1"/>
</dbReference>
<dbReference type="GO" id="GO:0003723">
    <property type="term" value="F:RNA binding"/>
    <property type="evidence" value="ECO:0007669"/>
    <property type="project" value="TreeGrafter"/>
</dbReference>
<sequence>MTIKHNQQIQHNHFRKDWQRRVRTHFDQPGRKSRRRNARLTKAAAVAPRPVDKLRPIVRCPTIKYNRRVRAGRGFSLTELKEAGIPRKLAPTIGISVDHRRANLSIDSLNANVDRLKSYRARLILFPRKSGQFKKSDSSKEDVEAATKGEGMAHKTHHILPVLNQAKADAISEVKKSDMPKGEEKAYRKLRDARSEARLVGVREKRKKAKEDEAAATKK</sequence>
<feature type="compositionally biased region" description="Polar residues" evidence="5">
    <location>
        <begin position="1"/>
        <end position="11"/>
    </location>
</feature>
<dbReference type="AlphaFoldDB" id="A0AA43TP18"/>
<dbReference type="Gene3D" id="1.20.5.110">
    <property type="match status" value="1"/>
</dbReference>